<evidence type="ECO:0000256" key="1">
    <source>
        <dbReference type="ARBA" id="ARBA00022837"/>
    </source>
</evidence>
<dbReference type="Gene3D" id="3.40.33.10">
    <property type="entry name" value="CAP"/>
    <property type="match status" value="1"/>
</dbReference>
<dbReference type="PANTHER" id="PTHR31157">
    <property type="entry name" value="SCP DOMAIN-CONTAINING PROTEIN"/>
    <property type="match status" value="1"/>
</dbReference>
<dbReference type="PROSITE" id="PS50222">
    <property type="entry name" value="EF_HAND_2"/>
    <property type="match status" value="1"/>
</dbReference>
<feature type="region of interest" description="Disordered" evidence="2">
    <location>
        <begin position="316"/>
        <end position="336"/>
    </location>
</feature>
<sequence length="388" mass="40295">MGAGASTSSSSVPLPPQEAMDAYHGWTKKALEALSTADTNGDGRLQVSELAEALQSYGHSYAERKAKGLCIAFGTEFSGEALSKKEFVAAVSELNTFVQQLATAKPKEQKGDPAAASNGAASPAAPASLLDAGIFEEMNLARTKPAEYAAFIEPRLAYFDGNAYLAPGQKIKLLTQEGASAVSELVAFLKKQGALAPYTSVSAGMSRAALEHVLDCGPLGLLGHDGSDGSTPFDRLNRHGKWEESAGENINYGATEARDVVIQLLIDDGVPSRGHRNNIFSKDFTVVGVASGQHTQFGTMQCITFAGRFHEKGSPGYKSASAPALTPRLGPPPTAPGGAQIVVPPGGKKAVSIQVSISDGKKTTTTTTTVTDASGGTQTFVESMVDSA</sequence>
<name>A0A0M0LQS4_9EUKA</name>
<dbReference type="InterPro" id="IPR018247">
    <property type="entry name" value="EF_Hand_1_Ca_BS"/>
</dbReference>
<evidence type="ECO:0000313" key="5">
    <source>
        <dbReference type="Proteomes" id="UP000037460"/>
    </source>
</evidence>
<dbReference type="GO" id="GO:0005509">
    <property type="term" value="F:calcium ion binding"/>
    <property type="evidence" value="ECO:0007669"/>
    <property type="project" value="InterPro"/>
</dbReference>
<dbReference type="SUPFAM" id="SSF47473">
    <property type="entry name" value="EF-hand"/>
    <property type="match status" value="1"/>
</dbReference>
<dbReference type="AlphaFoldDB" id="A0A0M0LQS4"/>
<evidence type="ECO:0000259" key="3">
    <source>
        <dbReference type="PROSITE" id="PS50222"/>
    </source>
</evidence>
<dbReference type="CDD" id="cd05379">
    <property type="entry name" value="CAP_bacterial"/>
    <property type="match status" value="1"/>
</dbReference>
<dbReference type="Proteomes" id="UP000037460">
    <property type="component" value="Unassembled WGS sequence"/>
</dbReference>
<feature type="domain" description="EF-hand" evidence="3">
    <location>
        <begin position="25"/>
        <end position="60"/>
    </location>
</feature>
<keyword evidence="5" id="KW-1185">Reference proteome</keyword>
<dbReference type="PANTHER" id="PTHR31157:SF1">
    <property type="entry name" value="SCP DOMAIN-CONTAINING PROTEIN"/>
    <property type="match status" value="1"/>
</dbReference>
<dbReference type="Gene3D" id="1.10.238.10">
    <property type="entry name" value="EF-hand"/>
    <property type="match status" value="1"/>
</dbReference>
<gene>
    <name evidence="4" type="ORF">Ctob_010783</name>
</gene>
<proteinExistence type="predicted"/>
<evidence type="ECO:0000313" key="4">
    <source>
        <dbReference type="EMBL" id="KOO53247.1"/>
    </source>
</evidence>
<evidence type="ECO:0000256" key="2">
    <source>
        <dbReference type="SAM" id="MobiDB-lite"/>
    </source>
</evidence>
<keyword evidence="1" id="KW-0106">Calcium</keyword>
<reference evidence="5" key="1">
    <citation type="journal article" date="2015" name="PLoS Genet.">
        <title>Genome Sequence and Transcriptome Analyses of Chrysochromulina tobin: Metabolic Tools for Enhanced Algal Fitness in the Prominent Order Prymnesiales (Haptophyceae).</title>
        <authorList>
            <person name="Hovde B.T."/>
            <person name="Deodato C.R."/>
            <person name="Hunsperger H.M."/>
            <person name="Ryken S.A."/>
            <person name="Yost W."/>
            <person name="Jha R.K."/>
            <person name="Patterson J."/>
            <person name="Monnat R.J. Jr."/>
            <person name="Barlow S.B."/>
            <person name="Starkenburg S.R."/>
            <person name="Cattolico R.A."/>
        </authorList>
    </citation>
    <scope>NUCLEOTIDE SEQUENCE</scope>
    <source>
        <strain evidence="5">CCMP291</strain>
    </source>
</reference>
<dbReference type="InterPro" id="IPR014044">
    <property type="entry name" value="CAP_dom"/>
</dbReference>
<comment type="caution">
    <text evidence="4">The sequence shown here is derived from an EMBL/GenBank/DDBJ whole genome shotgun (WGS) entry which is preliminary data.</text>
</comment>
<dbReference type="EMBL" id="JWZX01000316">
    <property type="protein sequence ID" value="KOO53247.1"/>
    <property type="molecule type" value="Genomic_DNA"/>
</dbReference>
<dbReference type="InterPro" id="IPR035940">
    <property type="entry name" value="CAP_sf"/>
</dbReference>
<dbReference type="OrthoDB" id="308255at2759"/>
<dbReference type="PROSITE" id="PS00018">
    <property type="entry name" value="EF_HAND_1"/>
    <property type="match status" value="1"/>
</dbReference>
<organism evidence="4 5">
    <name type="scientific">Chrysochromulina tobinii</name>
    <dbReference type="NCBI Taxonomy" id="1460289"/>
    <lineage>
        <taxon>Eukaryota</taxon>
        <taxon>Haptista</taxon>
        <taxon>Haptophyta</taxon>
        <taxon>Prymnesiophyceae</taxon>
        <taxon>Prymnesiales</taxon>
        <taxon>Chrysochromulinaceae</taxon>
        <taxon>Chrysochromulina</taxon>
    </lineage>
</organism>
<protein>
    <submittedName>
        <fullName evidence="4">Scp-like extracellular</fullName>
    </submittedName>
</protein>
<accession>A0A0M0LQS4</accession>
<dbReference type="Pfam" id="PF00188">
    <property type="entry name" value="CAP"/>
    <property type="match status" value="1"/>
</dbReference>
<dbReference type="InterPro" id="IPR011992">
    <property type="entry name" value="EF-hand-dom_pair"/>
</dbReference>
<dbReference type="InterPro" id="IPR002048">
    <property type="entry name" value="EF_hand_dom"/>
</dbReference>